<dbReference type="AlphaFoldDB" id="A0A346Y2D2"/>
<keyword evidence="3 5" id="KW-0689">Ribosomal protein</keyword>
<dbReference type="PANTHER" id="PTHR33284">
    <property type="entry name" value="RIBOSOMAL PROTEIN L25/GLN-TRNA SYNTHETASE, ANTI-CODON-BINDING DOMAIN-CONTAINING PROTEIN"/>
    <property type="match status" value="1"/>
</dbReference>
<name>A0A346Y2D2_9ACTN</name>
<dbReference type="InterPro" id="IPR011035">
    <property type="entry name" value="Ribosomal_bL25/Gln-tRNA_synth"/>
</dbReference>
<comment type="function">
    <text evidence="5">This is one of the proteins that binds to the 5S RNA in the ribosome where it forms part of the central protuberance.</text>
</comment>
<feature type="compositionally biased region" description="Acidic residues" evidence="6">
    <location>
        <begin position="185"/>
        <end position="211"/>
    </location>
</feature>
<dbReference type="Gene3D" id="2.40.240.10">
    <property type="entry name" value="Ribosomal Protein L25, Chain P"/>
    <property type="match status" value="1"/>
</dbReference>
<feature type="domain" description="Large ribosomal subunit protein bL25 L25" evidence="7">
    <location>
        <begin position="7"/>
        <end position="95"/>
    </location>
</feature>
<dbReference type="InterPro" id="IPR020930">
    <property type="entry name" value="Ribosomal_uL5_bac-type"/>
</dbReference>
<dbReference type="GO" id="GO:0008097">
    <property type="term" value="F:5S rRNA binding"/>
    <property type="evidence" value="ECO:0007669"/>
    <property type="project" value="InterPro"/>
</dbReference>
<evidence type="ECO:0000313" key="9">
    <source>
        <dbReference type="EMBL" id="AXV08629.1"/>
    </source>
</evidence>
<dbReference type="PANTHER" id="PTHR33284:SF1">
    <property type="entry name" value="RIBOSOMAL PROTEIN L25_GLN-TRNA SYNTHETASE, ANTI-CODON-BINDING DOMAIN-CONTAINING PROTEIN"/>
    <property type="match status" value="1"/>
</dbReference>
<feature type="region of interest" description="Disordered" evidence="6">
    <location>
        <begin position="174"/>
        <end position="211"/>
    </location>
</feature>
<dbReference type="GO" id="GO:0022625">
    <property type="term" value="C:cytosolic large ribosomal subunit"/>
    <property type="evidence" value="ECO:0007669"/>
    <property type="project" value="TreeGrafter"/>
</dbReference>
<dbReference type="CDD" id="cd00495">
    <property type="entry name" value="Ribosomal_L25_TL5_CTC"/>
    <property type="match status" value="1"/>
</dbReference>
<organism evidence="9 10">
    <name type="scientific">Euzebya pacifica</name>
    <dbReference type="NCBI Taxonomy" id="1608957"/>
    <lineage>
        <taxon>Bacteria</taxon>
        <taxon>Bacillati</taxon>
        <taxon>Actinomycetota</taxon>
        <taxon>Nitriliruptoria</taxon>
        <taxon>Euzebyales</taxon>
    </lineage>
</organism>
<evidence type="ECO:0000256" key="4">
    <source>
        <dbReference type="ARBA" id="ARBA00023274"/>
    </source>
</evidence>
<evidence type="ECO:0000256" key="3">
    <source>
        <dbReference type="ARBA" id="ARBA00022980"/>
    </source>
</evidence>
<dbReference type="Pfam" id="PF01386">
    <property type="entry name" value="Ribosomal_L25p"/>
    <property type="match status" value="1"/>
</dbReference>
<dbReference type="EMBL" id="CP031165">
    <property type="protein sequence ID" value="AXV08629.1"/>
    <property type="molecule type" value="Genomic_DNA"/>
</dbReference>
<dbReference type="NCBIfam" id="TIGR00731">
    <property type="entry name" value="bL25_bact_ctc"/>
    <property type="match status" value="1"/>
</dbReference>
<proteinExistence type="inferred from homology"/>
<dbReference type="Pfam" id="PF14693">
    <property type="entry name" value="Ribosomal_TL5_C"/>
    <property type="match status" value="1"/>
</dbReference>
<dbReference type="HAMAP" id="MF_01334">
    <property type="entry name" value="Ribosomal_bL25_CTC"/>
    <property type="match status" value="1"/>
</dbReference>
<dbReference type="InterPro" id="IPR020057">
    <property type="entry name" value="Ribosomal_bL25_b-dom"/>
</dbReference>
<accession>A0A346Y2D2</accession>
<dbReference type="GO" id="GO:0006412">
    <property type="term" value="P:translation"/>
    <property type="evidence" value="ECO:0007669"/>
    <property type="project" value="UniProtKB-UniRule"/>
</dbReference>
<sequence>MADQVVLNADPRPGDGKGEARALRRAGRVPAVAYGAGLDAAAAVHVDAADLRHALATDAGENVVIQMDIAGDTHLTMPREIHRHPVRRDVLHVDFVAIDKNVKVTVEIPLHVEGEVEGAVVNQVMNYLTVDVLPLAVPQYFTTTVEGREVGDVVRAGEVELPEGVDLLDDPERTAVTINLPDTTPVDETDEAAEGEAAEGEGAEAAEGGEE</sequence>
<dbReference type="RefSeq" id="WP_114592948.1">
    <property type="nucleotide sequence ID" value="NZ_CAXIBR010000005.1"/>
</dbReference>
<dbReference type="GO" id="GO:0003735">
    <property type="term" value="F:structural constituent of ribosome"/>
    <property type="evidence" value="ECO:0007669"/>
    <property type="project" value="InterPro"/>
</dbReference>
<dbReference type="InterPro" id="IPR037121">
    <property type="entry name" value="Ribosomal_bL25_C"/>
</dbReference>
<evidence type="ECO:0000313" key="10">
    <source>
        <dbReference type="Proteomes" id="UP000264006"/>
    </source>
</evidence>
<evidence type="ECO:0000256" key="1">
    <source>
        <dbReference type="ARBA" id="ARBA00022730"/>
    </source>
</evidence>
<dbReference type="Proteomes" id="UP000264006">
    <property type="component" value="Chromosome"/>
</dbReference>
<keyword evidence="10" id="KW-1185">Reference proteome</keyword>
<dbReference type="KEGG" id="euz:DVS28_a3958"/>
<gene>
    <name evidence="5" type="primary">rplY</name>
    <name evidence="5" type="synonym">ctc</name>
    <name evidence="9" type="ORF">DVS28_a3958</name>
</gene>
<evidence type="ECO:0000256" key="2">
    <source>
        <dbReference type="ARBA" id="ARBA00022884"/>
    </source>
</evidence>
<evidence type="ECO:0000256" key="5">
    <source>
        <dbReference type="HAMAP-Rule" id="MF_01334"/>
    </source>
</evidence>
<evidence type="ECO:0000259" key="7">
    <source>
        <dbReference type="Pfam" id="PF01386"/>
    </source>
</evidence>
<dbReference type="OrthoDB" id="5242980at2"/>
<protein>
    <recommendedName>
        <fullName evidence="5">Large ribosomal subunit protein bL25</fullName>
    </recommendedName>
    <alternativeName>
        <fullName evidence="5">General stress protein CTC</fullName>
    </alternativeName>
</protein>
<keyword evidence="2 5" id="KW-0694">RNA-binding</keyword>
<dbReference type="Gene3D" id="2.170.120.20">
    <property type="entry name" value="Ribosomal protein L25, beta domain"/>
    <property type="match status" value="1"/>
</dbReference>
<dbReference type="InterPro" id="IPR001021">
    <property type="entry name" value="Ribosomal_bL25_long"/>
</dbReference>
<comment type="similarity">
    <text evidence="5">Belongs to the bacterial ribosomal protein bL25 family. CTC subfamily.</text>
</comment>
<reference evidence="9 10" key="1">
    <citation type="submission" date="2018-09" db="EMBL/GenBank/DDBJ databases">
        <title>Complete genome sequence of Euzebya sp. DY32-46 isolated from seawater of Pacific Ocean.</title>
        <authorList>
            <person name="Xu L."/>
            <person name="Wu Y.-H."/>
            <person name="Xu X.-W."/>
        </authorList>
    </citation>
    <scope>NUCLEOTIDE SEQUENCE [LARGE SCALE GENOMIC DNA]</scope>
    <source>
        <strain evidence="9 10">DY32-46</strain>
    </source>
</reference>
<evidence type="ECO:0000259" key="8">
    <source>
        <dbReference type="Pfam" id="PF14693"/>
    </source>
</evidence>
<feature type="domain" description="Large ribosomal subunit protein bL25 beta" evidence="8">
    <location>
        <begin position="103"/>
        <end position="181"/>
    </location>
</feature>
<dbReference type="InterPro" id="IPR020056">
    <property type="entry name" value="Rbsml_bL25/Gln-tRNA_synth_N"/>
</dbReference>
<dbReference type="InterPro" id="IPR029751">
    <property type="entry name" value="Ribosomal_L25_dom"/>
</dbReference>
<comment type="subunit">
    <text evidence="5">Part of the 50S ribosomal subunit; part of the 5S rRNA/L5/L18/L25 subcomplex. Contacts the 5S rRNA. Binds to the 5S rRNA independently of L5 and L18.</text>
</comment>
<evidence type="ECO:0000256" key="6">
    <source>
        <dbReference type="SAM" id="MobiDB-lite"/>
    </source>
</evidence>
<keyword evidence="1 5" id="KW-0699">rRNA-binding</keyword>
<keyword evidence="4 5" id="KW-0687">Ribonucleoprotein</keyword>
<dbReference type="SUPFAM" id="SSF50715">
    <property type="entry name" value="Ribosomal protein L25-like"/>
    <property type="match status" value="1"/>
</dbReference>